<evidence type="ECO:0000256" key="6">
    <source>
        <dbReference type="ARBA" id="ARBA00022679"/>
    </source>
</evidence>
<evidence type="ECO:0000313" key="17">
    <source>
        <dbReference type="Proteomes" id="UP000009286"/>
    </source>
</evidence>
<keyword evidence="17" id="KW-1185">Reference proteome</keyword>
<reference evidence="16 17" key="1">
    <citation type="journal article" date="2011" name="BMC Genomics">
        <title>Genomic insights into an obligate epibiotic bacterial predator: Micavibrio aeruginosavorus ARL-13.</title>
        <authorList>
            <person name="Wang Z."/>
            <person name="Kadouri D."/>
            <person name="Wu M."/>
        </authorList>
    </citation>
    <scope>NUCLEOTIDE SEQUENCE [LARGE SCALE GENOMIC DNA]</scope>
    <source>
        <strain evidence="16 17">ARL-13</strain>
    </source>
</reference>
<accession>G2KQ03</accession>
<dbReference type="Gene3D" id="3.90.870.10">
    <property type="entry name" value="DHBP synthase"/>
    <property type="match status" value="1"/>
</dbReference>
<dbReference type="SUPFAM" id="SSF55821">
    <property type="entry name" value="YrdC/RibB"/>
    <property type="match status" value="1"/>
</dbReference>
<dbReference type="InterPro" id="IPR005145">
    <property type="entry name" value="Sua5_C"/>
</dbReference>
<organism evidence="16 17">
    <name type="scientific">Micavibrio aeruginosavorus (strain ARL-13)</name>
    <dbReference type="NCBI Taxonomy" id="856793"/>
    <lineage>
        <taxon>Bacteria</taxon>
        <taxon>Pseudomonadati</taxon>
        <taxon>Bdellovibrionota</taxon>
        <taxon>Bdellovibrionia</taxon>
        <taxon>Bdellovibrionales</taxon>
        <taxon>Pseudobdellovibrionaceae</taxon>
        <taxon>Micavibrio</taxon>
    </lineage>
</organism>
<dbReference type="OrthoDB" id="9814580at2"/>
<feature type="binding site" evidence="14">
    <location>
        <position position="138"/>
    </location>
    <ligand>
        <name>L-threonine</name>
        <dbReference type="ChEBI" id="CHEBI:57926"/>
    </ligand>
</feature>
<feature type="binding site" evidence="14">
    <location>
        <position position="63"/>
    </location>
    <ligand>
        <name>ATP</name>
        <dbReference type="ChEBI" id="CHEBI:30616"/>
    </ligand>
</feature>
<evidence type="ECO:0000256" key="4">
    <source>
        <dbReference type="ARBA" id="ARBA00015492"/>
    </source>
</evidence>
<dbReference type="Gene3D" id="3.40.50.11030">
    <property type="entry name" value="Threonylcarbamoyl-AMP synthase, C-terminal domain"/>
    <property type="match status" value="1"/>
</dbReference>
<keyword evidence="10 13" id="KW-0067">ATP-binding</keyword>
<evidence type="ECO:0000256" key="2">
    <source>
        <dbReference type="ARBA" id="ARBA00007663"/>
    </source>
</evidence>
<comment type="subcellular location">
    <subcellularLocation>
        <location evidence="1 13">Cytoplasm</location>
    </subcellularLocation>
</comment>
<dbReference type="Proteomes" id="UP000009286">
    <property type="component" value="Chromosome"/>
</dbReference>
<evidence type="ECO:0000256" key="12">
    <source>
        <dbReference type="ARBA" id="ARBA00048366"/>
    </source>
</evidence>
<keyword evidence="6 13" id="KW-0808">Transferase</keyword>
<protein>
    <recommendedName>
        <fullName evidence="4 13">Threonylcarbamoyl-AMP synthase</fullName>
        <shortName evidence="13">TC-AMP synthase</shortName>
        <ecNumber evidence="3 13">2.7.7.87</ecNumber>
    </recommendedName>
    <alternativeName>
        <fullName evidence="11 13">L-threonylcarbamoyladenylate synthase</fullName>
    </alternativeName>
</protein>
<keyword evidence="5 13" id="KW-0963">Cytoplasm</keyword>
<gene>
    <name evidence="16" type="ordered locus">MICA_2063</name>
</gene>
<dbReference type="PROSITE" id="PS51163">
    <property type="entry name" value="YRDC"/>
    <property type="match status" value="1"/>
</dbReference>
<name>G2KQ03_MICAA</name>
<dbReference type="HOGENOM" id="CLU_031397_0_2_5"/>
<evidence type="ECO:0000256" key="1">
    <source>
        <dbReference type="ARBA" id="ARBA00004496"/>
    </source>
</evidence>
<dbReference type="GO" id="GO:0000049">
    <property type="term" value="F:tRNA binding"/>
    <property type="evidence" value="ECO:0007669"/>
    <property type="project" value="TreeGrafter"/>
</dbReference>
<feature type="binding site" evidence="14">
    <location>
        <position position="54"/>
    </location>
    <ligand>
        <name>ATP</name>
        <dbReference type="ChEBI" id="CHEBI:30616"/>
    </ligand>
</feature>
<dbReference type="GO" id="GO:0061710">
    <property type="term" value="F:L-threonylcarbamoyladenylate synthase"/>
    <property type="evidence" value="ECO:0007669"/>
    <property type="project" value="UniProtKB-EC"/>
</dbReference>
<feature type="binding site" evidence="14">
    <location>
        <position position="31"/>
    </location>
    <ligand>
        <name>L-threonine</name>
        <dbReference type="ChEBI" id="CHEBI:57926"/>
    </ligand>
</feature>
<dbReference type="InterPro" id="IPR010923">
    <property type="entry name" value="T(6)A37_SUA5"/>
</dbReference>
<dbReference type="EC" id="2.7.7.87" evidence="3 13"/>
<dbReference type="eggNOG" id="COG0009">
    <property type="taxonomic scope" value="Bacteria"/>
</dbReference>
<dbReference type="InterPro" id="IPR050156">
    <property type="entry name" value="TC-AMP_synthase_SUA5"/>
</dbReference>
<proteinExistence type="inferred from homology"/>
<dbReference type="PANTHER" id="PTHR17490">
    <property type="entry name" value="SUA5"/>
    <property type="match status" value="1"/>
</dbReference>
<feature type="binding site" evidence="14">
    <location>
        <position position="231"/>
    </location>
    <ligand>
        <name>ATP</name>
        <dbReference type="ChEBI" id="CHEBI:30616"/>
    </ligand>
</feature>
<evidence type="ECO:0000256" key="3">
    <source>
        <dbReference type="ARBA" id="ARBA00012584"/>
    </source>
</evidence>
<dbReference type="EMBL" id="CP002382">
    <property type="protein sequence ID" value="AEP10371.1"/>
    <property type="molecule type" value="Genomic_DNA"/>
</dbReference>
<dbReference type="PANTHER" id="PTHR17490:SF16">
    <property type="entry name" value="THREONYLCARBAMOYL-AMP SYNTHASE"/>
    <property type="match status" value="1"/>
</dbReference>
<comment type="similarity">
    <text evidence="2 13">Belongs to the SUA5 family.</text>
</comment>
<feature type="binding site" evidence="14">
    <location>
        <position position="148"/>
    </location>
    <ligand>
        <name>ATP</name>
        <dbReference type="ChEBI" id="CHEBI:30616"/>
    </ligand>
</feature>
<dbReference type="InterPro" id="IPR038385">
    <property type="entry name" value="Sua5/YwlC_C"/>
</dbReference>
<evidence type="ECO:0000256" key="13">
    <source>
        <dbReference type="PIRNR" id="PIRNR004930"/>
    </source>
</evidence>
<dbReference type="AlphaFoldDB" id="G2KQ03"/>
<evidence type="ECO:0000256" key="5">
    <source>
        <dbReference type="ARBA" id="ARBA00022490"/>
    </source>
</evidence>
<dbReference type="GO" id="GO:0003725">
    <property type="term" value="F:double-stranded RNA binding"/>
    <property type="evidence" value="ECO:0007669"/>
    <property type="project" value="UniProtKB-UniRule"/>
</dbReference>
<dbReference type="Pfam" id="PF01300">
    <property type="entry name" value="Sua5_yciO_yrdC"/>
    <property type="match status" value="1"/>
</dbReference>
<feature type="binding site" evidence="14">
    <location>
        <position position="140"/>
    </location>
    <ligand>
        <name>ATP</name>
        <dbReference type="ChEBI" id="CHEBI:30616"/>
    </ligand>
</feature>
<feature type="binding site" evidence="14">
    <location>
        <position position="58"/>
    </location>
    <ligand>
        <name>ATP</name>
        <dbReference type="ChEBI" id="CHEBI:30616"/>
    </ligand>
</feature>
<evidence type="ECO:0000313" key="16">
    <source>
        <dbReference type="EMBL" id="AEP10371.1"/>
    </source>
</evidence>
<dbReference type="InterPro" id="IPR006070">
    <property type="entry name" value="Sua5-like_dom"/>
</dbReference>
<sequence length="333" mass="34236">MPRIVAVSSSALNDAAQILRDGGLVAMPTETVYGLAANALDGVAVAKIFAAKGRPGFNPLIVHVPDVAAAEKLVVMNDAARLIAESFWPGPLTMILPRAEHCPVSDLCSAGLPTLAIRVPALKATQDLLRACAVPLAAPSANKSGSISPTTPKHVADSLGDTVDMILAAGACDVGLESTVLDLSGDVPVVLRPGAITAEQIGHVLGCDVGYDLGDHGGADVKSPGQLLRHYAPAIPLRMRAVDVAPGEALLAFGSTRFMGLRGGGAASALPEHALRNLSENGDLYEAASNLFRMMRELDNGQNSGIAVMDIPDTGVGLAINDRLRRAAAGSVK</sequence>
<evidence type="ECO:0000256" key="9">
    <source>
        <dbReference type="ARBA" id="ARBA00022741"/>
    </source>
</evidence>
<comment type="function">
    <text evidence="13">Required for the formation of a threonylcarbamoyl group on adenosine at position 37 (t(6)A37) in tRNAs that read codons beginning with adenine.</text>
</comment>
<keyword evidence="7 13" id="KW-0819">tRNA processing</keyword>
<evidence type="ECO:0000256" key="10">
    <source>
        <dbReference type="ARBA" id="ARBA00022840"/>
    </source>
</evidence>
<dbReference type="NCBIfam" id="TIGR00057">
    <property type="entry name" value="L-threonylcarbamoyladenylate synthase"/>
    <property type="match status" value="1"/>
</dbReference>
<dbReference type="PIRSF" id="PIRSF004930">
    <property type="entry name" value="Tln_factor_SUA5"/>
    <property type="match status" value="1"/>
</dbReference>
<keyword evidence="8 13" id="KW-0548">Nucleotidyltransferase</keyword>
<evidence type="ECO:0000256" key="7">
    <source>
        <dbReference type="ARBA" id="ARBA00022694"/>
    </source>
</evidence>
<dbReference type="KEGG" id="mai:MICA_2063"/>
<feature type="binding site" evidence="14">
    <location>
        <position position="192"/>
    </location>
    <ligand>
        <name>ATP</name>
        <dbReference type="ChEBI" id="CHEBI:30616"/>
    </ligand>
</feature>
<comment type="catalytic activity">
    <reaction evidence="12 13">
        <text>L-threonine + hydrogencarbonate + ATP = L-threonylcarbamoyladenylate + diphosphate + H2O</text>
        <dbReference type="Rhea" id="RHEA:36407"/>
        <dbReference type="ChEBI" id="CHEBI:15377"/>
        <dbReference type="ChEBI" id="CHEBI:17544"/>
        <dbReference type="ChEBI" id="CHEBI:30616"/>
        <dbReference type="ChEBI" id="CHEBI:33019"/>
        <dbReference type="ChEBI" id="CHEBI:57926"/>
        <dbReference type="ChEBI" id="CHEBI:73682"/>
        <dbReference type="EC" id="2.7.7.87"/>
    </reaction>
</comment>
<feature type="binding site" evidence="14">
    <location>
        <position position="178"/>
    </location>
    <ligand>
        <name>L-threonine</name>
        <dbReference type="ChEBI" id="CHEBI:57926"/>
    </ligand>
</feature>
<feature type="binding site" evidence="14">
    <location>
        <position position="118"/>
    </location>
    <ligand>
        <name>ATP</name>
        <dbReference type="ChEBI" id="CHEBI:30616"/>
    </ligand>
</feature>
<dbReference type="RefSeq" id="WP_014103594.1">
    <property type="nucleotide sequence ID" value="NC_016026.1"/>
</dbReference>
<dbReference type="InterPro" id="IPR017945">
    <property type="entry name" value="DHBP_synth_RibB-like_a/b_dom"/>
</dbReference>
<dbReference type="FunFam" id="3.90.870.10:FF:000009">
    <property type="entry name" value="Threonylcarbamoyl-AMP synthase, putative"/>
    <property type="match status" value="1"/>
</dbReference>
<dbReference type="STRING" id="856793.MICA_2063"/>
<evidence type="ECO:0000256" key="11">
    <source>
        <dbReference type="ARBA" id="ARBA00029774"/>
    </source>
</evidence>
<evidence type="ECO:0000256" key="14">
    <source>
        <dbReference type="PIRSR" id="PIRSR004930-1"/>
    </source>
</evidence>
<feature type="binding site" evidence="14">
    <location>
        <position position="114"/>
    </location>
    <ligand>
        <name>ATP</name>
        <dbReference type="ChEBI" id="CHEBI:30616"/>
    </ligand>
</feature>
<evidence type="ECO:0000259" key="15">
    <source>
        <dbReference type="PROSITE" id="PS51163"/>
    </source>
</evidence>
<keyword evidence="9 13" id="KW-0547">Nucleotide-binding</keyword>
<evidence type="ECO:0000256" key="8">
    <source>
        <dbReference type="ARBA" id="ARBA00022695"/>
    </source>
</evidence>
<dbReference type="GO" id="GO:0005524">
    <property type="term" value="F:ATP binding"/>
    <property type="evidence" value="ECO:0007669"/>
    <property type="project" value="UniProtKB-UniRule"/>
</dbReference>
<dbReference type="GO" id="GO:0006450">
    <property type="term" value="P:regulation of translational fidelity"/>
    <property type="evidence" value="ECO:0007669"/>
    <property type="project" value="TreeGrafter"/>
</dbReference>
<dbReference type="Pfam" id="PF03481">
    <property type="entry name" value="Sua5_C"/>
    <property type="match status" value="1"/>
</dbReference>
<dbReference type="GO" id="GO:0005737">
    <property type="term" value="C:cytoplasm"/>
    <property type="evidence" value="ECO:0007669"/>
    <property type="project" value="UniProtKB-SubCell"/>
</dbReference>
<dbReference type="GO" id="GO:0008033">
    <property type="term" value="P:tRNA processing"/>
    <property type="evidence" value="ECO:0007669"/>
    <property type="project" value="UniProtKB-KW"/>
</dbReference>
<feature type="domain" description="YrdC-like" evidence="15">
    <location>
        <begin position="9"/>
        <end position="196"/>
    </location>
</feature>